<keyword evidence="1" id="KW-0472">Membrane</keyword>
<name>A0A933L5B8_9HYPH</name>
<dbReference type="Pfam" id="PF06170">
    <property type="entry name" value="DUF983"/>
    <property type="match status" value="1"/>
</dbReference>
<organism evidence="2 3">
    <name type="scientific">Devosia nanyangense</name>
    <dbReference type="NCBI Taxonomy" id="1228055"/>
    <lineage>
        <taxon>Bacteria</taxon>
        <taxon>Pseudomonadati</taxon>
        <taxon>Pseudomonadota</taxon>
        <taxon>Alphaproteobacteria</taxon>
        <taxon>Hyphomicrobiales</taxon>
        <taxon>Devosiaceae</taxon>
        <taxon>Devosia</taxon>
    </lineage>
</organism>
<comment type="caution">
    <text evidence="2">The sequence shown here is derived from an EMBL/GenBank/DDBJ whole genome shotgun (WGS) entry which is preliminary data.</text>
</comment>
<keyword evidence="1" id="KW-1133">Transmembrane helix</keyword>
<feature type="transmembrane region" description="Helical" evidence="1">
    <location>
        <begin position="63"/>
        <end position="80"/>
    </location>
</feature>
<proteinExistence type="predicted"/>
<feature type="transmembrane region" description="Helical" evidence="1">
    <location>
        <begin position="86"/>
        <end position="107"/>
    </location>
</feature>
<dbReference type="Proteomes" id="UP000782610">
    <property type="component" value="Unassembled WGS sequence"/>
</dbReference>
<evidence type="ECO:0000313" key="3">
    <source>
        <dbReference type="Proteomes" id="UP000782610"/>
    </source>
</evidence>
<evidence type="ECO:0000256" key="1">
    <source>
        <dbReference type="SAM" id="Phobius"/>
    </source>
</evidence>
<dbReference type="AlphaFoldDB" id="A0A933L5B8"/>
<sequence>MPVTIATDPERRSVGSAVWNGARLRCPHCGKGHMFRAYLKVADHCDVCGEELFHHKADDMPPYLSILIVGHVIVGLMLHLEMSYTIAPWVYVATMVPIAALLPLVMLPSIKGAVVGMQWANRMYGFDPINRVDPAQPSYP</sequence>
<dbReference type="InterPro" id="IPR009325">
    <property type="entry name" value="DUF983"/>
</dbReference>
<protein>
    <submittedName>
        <fullName evidence="2">DUF983 domain-containing protein</fullName>
    </submittedName>
</protein>
<dbReference type="EMBL" id="JACRAF010000055">
    <property type="protein sequence ID" value="MBI4923402.1"/>
    <property type="molecule type" value="Genomic_DNA"/>
</dbReference>
<gene>
    <name evidence="2" type="ORF">HY834_16800</name>
</gene>
<keyword evidence="1" id="KW-0812">Transmembrane</keyword>
<evidence type="ECO:0000313" key="2">
    <source>
        <dbReference type="EMBL" id="MBI4923402.1"/>
    </source>
</evidence>
<accession>A0A933L5B8</accession>
<reference evidence="2" key="1">
    <citation type="submission" date="2020-07" db="EMBL/GenBank/DDBJ databases">
        <title>Huge and variable diversity of episymbiotic CPR bacteria and DPANN archaea in groundwater ecosystems.</title>
        <authorList>
            <person name="He C.Y."/>
            <person name="Keren R."/>
            <person name="Whittaker M."/>
            <person name="Farag I.F."/>
            <person name="Doudna J."/>
            <person name="Cate J.H.D."/>
            <person name="Banfield J.F."/>
        </authorList>
    </citation>
    <scope>NUCLEOTIDE SEQUENCE</scope>
    <source>
        <strain evidence="2">NC_groundwater_1586_Pr3_B-0.1um_66_15</strain>
    </source>
</reference>